<comment type="function">
    <text evidence="1">Could be involved in insertion of integral membrane proteins into the membrane.</text>
</comment>
<reference evidence="2 3" key="1">
    <citation type="submission" date="2022-06" db="EMBL/GenBank/DDBJ databases">
        <title>Isolation of gut microbiota from human fecal samples.</title>
        <authorList>
            <person name="Pamer E.G."/>
            <person name="Barat B."/>
            <person name="Waligurski E."/>
            <person name="Medina S."/>
            <person name="Paddock L."/>
            <person name="Mostad J."/>
        </authorList>
    </citation>
    <scope>NUCLEOTIDE SEQUENCE [LARGE SCALE GENOMIC DNA]</scope>
    <source>
        <strain evidence="2 3">DFI.1.1</strain>
    </source>
</reference>
<dbReference type="GeneID" id="89604245"/>
<name>A0ABT1SQ30_9FIRM</name>
<evidence type="ECO:0000313" key="3">
    <source>
        <dbReference type="Proteomes" id="UP001206692"/>
    </source>
</evidence>
<dbReference type="NCBIfam" id="TIGR00278">
    <property type="entry name" value="membrane protein insertion efficiency factor YidD"/>
    <property type="match status" value="1"/>
</dbReference>
<comment type="similarity">
    <text evidence="1">Belongs to the UPF0161 family.</text>
</comment>
<dbReference type="Pfam" id="PF01809">
    <property type="entry name" value="YidD"/>
    <property type="match status" value="1"/>
</dbReference>
<dbReference type="PANTHER" id="PTHR33383:SF1">
    <property type="entry name" value="MEMBRANE PROTEIN INSERTION EFFICIENCY FACTOR-RELATED"/>
    <property type="match status" value="1"/>
</dbReference>
<dbReference type="HAMAP" id="MF_00386">
    <property type="entry name" value="UPF0161_YidD"/>
    <property type="match status" value="1"/>
</dbReference>
<evidence type="ECO:0000256" key="1">
    <source>
        <dbReference type="HAMAP-Rule" id="MF_00386"/>
    </source>
</evidence>
<gene>
    <name evidence="2" type="primary">yidD</name>
    <name evidence="2" type="ORF">NE675_02170</name>
</gene>
<dbReference type="InterPro" id="IPR002696">
    <property type="entry name" value="Membr_insert_effic_factor_YidD"/>
</dbReference>
<organism evidence="2 3">
    <name type="scientific">Megasphaera massiliensis</name>
    <dbReference type="NCBI Taxonomy" id="1232428"/>
    <lineage>
        <taxon>Bacteria</taxon>
        <taxon>Bacillati</taxon>
        <taxon>Bacillota</taxon>
        <taxon>Negativicutes</taxon>
        <taxon>Veillonellales</taxon>
        <taxon>Veillonellaceae</taxon>
        <taxon>Megasphaera</taxon>
    </lineage>
</organism>
<protein>
    <recommendedName>
        <fullName evidence="1">Putative membrane protein insertion efficiency factor</fullName>
    </recommendedName>
</protein>
<dbReference type="RefSeq" id="WP_071822302.1">
    <property type="nucleotide sequence ID" value="NZ_BAABYR010000001.1"/>
</dbReference>
<accession>A0ABT1SQ30</accession>
<keyword evidence="1" id="KW-1003">Cell membrane</keyword>
<dbReference type="SMART" id="SM01234">
    <property type="entry name" value="Haemolytic"/>
    <property type="match status" value="1"/>
</dbReference>
<dbReference type="Proteomes" id="UP001206692">
    <property type="component" value="Unassembled WGS sequence"/>
</dbReference>
<evidence type="ECO:0000313" key="2">
    <source>
        <dbReference type="EMBL" id="MCQ5341845.1"/>
    </source>
</evidence>
<comment type="caution">
    <text evidence="2">The sequence shown here is derived from an EMBL/GenBank/DDBJ whole genome shotgun (WGS) entry which is preliminary data.</text>
</comment>
<dbReference type="PANTHER" id="PTHR33383">
    <property type="entry name" value="MEMBRANE PROTEIN INSERTION EFFICIENCY FACTOR-RELATED"/>
    <property type="match status" value="1"/>
</dbReference>
<proteinExistence type="inferred from homology"/>
<keyword evidence="1" id="KW-0472">Membrane</keyword>
<keyword evidence="3" id="KW-1185">Reference proteome</keyword>
<comment type="subcellular location">
    <subcellularLocation>
        <location evidence="1">Cell membrane</location>
        <topology evidence="1">Peripheral membrane protein</topology>
        <orientation evidence="1">Cytoplasmic side</orientation>
    </subcellularLocation>
</comment>
<sequence>MKWCFIALIRGYQLFISPLHRPCCRFYPTCSAYALEALQKYGALKGSYLAIRRILKCHPFHKGGYDPVP</sequence>
<dbReference type="EMBL" id="JANGEW010000002">
    <property type="protein sequence ID" value="MCQ5341845.1"/>
    <property type="molecule type" value="Genomic_DNA"/>
</dbReference>